<gene>
    <name evidence="2" type="ORF">SADUNF_Sadunf08G0135200</name>
</gene>
<dbReference type="Proteomes" id="UP000657918">
    <property type="component" value="Chromosome 8"/>
</dbReference>
<organism evidence="2 3">
    <name type="scientific">Salix dunnii</name>
    <dbReference type="NCBI Taxonomy" id="1413687"/>
    <lineage>
        <taxon>Eukaryota</taxon>
        <taxon>Viridiplantae</taxon>
        <taxon>Streptophyta</taxon>
        <taxon>Embryophyta</taxon>
        <taxon>Tracheophyta</taxon>
        <taxon>Spermatophyta</taxon>
        <taxon>Magnoliopsida</taxon>
        <taxon>eudicotyledons</taxon>
        <taxon>Gunneridae</taxon>
        <taxon>Pentapetalae</taxon>
        <taxon>rosids</taxon>
        <taxon>fabids</taxon>
        <taxon>Malpighiales</taxon>
        <taxon>Salicaceae</taxon>
        <taxon>Saliceae</taxon>
        <taxon>Salix</taxon>
    </lineage>
</organism>
<protein>
    <recommendedName>
        <fullName evidence="1">RRM domain-containing protein</fullName>
    </recommendedName>
</protein>
<feature type="domain" description="RRM" evidence="1">
    <location>
        <begin position="70"/>
        <end position="102"/>
    </location>
</feature>
<dbReference type="AlphaFoldDB" id="A0A835MUZ1"/>
<sequence length="108" mass="12085">MGSNGNMEPPDLISLRLLEHLKEGMPILCQAFRLVDLINRIVASIADTFLLQPLILKFTDDRADDNLQISHVFGYITFNNEKALRDVIDGMNGQDLNGRNITMNGSLI</sequence>
<evidence type="ECO:0000313" key="3">
    <source>
        <dbReference type="Proteomes" id="UP000657918"/>
    </source>
</evidence>
<keyword evidence="3" id="KW-1185">Reference proteome</keyword>
<dbReference type="InterPro" id="IPR035979">
    <property type="entry name" value="RBD_domain_sf"/>
</dbReference>
<evidence type="ECO:0000313" key="2">
    <source>
        <dbReference type="EMBL" id="KAF9677704.1"/>
    </source>
</evidence>
<reference evidence="2 3" key="1">
    <citation type="submission" date="2020-10" db="EMBL/GenBank/DDBJ databases">
        <title>Plant Genome Project.</title>
        <authorList>
            <person name="Zhang R.-G."/>
        </authorList>
    </citation>
    <scope>NUCLEOTIDE SEQUENCE [LARGE SCALE GENOMIC DNA]</scope>
    <source>
        <strain evidence="2">FAFU-HL-1</strain>
        <tissue evidence="2">Leaf</tissue>
    </source>
</reference>
<dbReference type="Pfam" id="PF00076">
    <property type="entry name" value="RRM_1"/>
    <property type="match status" value="1"/>
</dbReference>
<dbReference type="Gene3D" id="3.30.70.330">
    <property type="match status" value="1"/>
</dbReference>
<evidence type="ECO:0000259" key="1">
    <source>
        <dbReference type="Pfam" id="PF00076"/>
    </source>
</evidence>
<name>A0A835MUZ1_9ROSI</name>
<dbReference type="EMBL" id="JADGMS010000008">
    <property type="protein sequence ID" value="KAF9677704.1"/>
    <property type="molecule type" value="Genomic_DNA"/>
</dbReference>
<comment type="caution">
    <text evidence="2">The sequence shown here is derived from an EMBL/GenBank/DDBJ whole genome shotgun (WGS) entry which is preliminary data.</text>
</comment>
<dbReference type="OrthoDB" id="439808at2759"/>
<dbReference type="InterPro" id="IPR012677">
    <property type="entry name" value="Nucleotide-bd_a/b_plait_sf"/>
</dbReference>
<dbReference type="SUPFAM" id="SSF54928">
    <property type="entry name" value="RNA-binding domain, RBD"/>
    <property type="match status" value="1"/>
</dbReference>
<dbReference type="InterPro" id="IPR000504">
    <property type="entry name" value="RRM_dom"/>
</dbReference>
<accession>A0A835MUZ1</accession>
<proteinExistence type="predicted"/>
<dbReference type="GO" id="GO:0003723">
    <property type="term" value="F:RNA binding"/>
    <property type="evidence" value="ECO:0007669"/>
    <property type="project" value="InterPro"/>
</dbReference>